<dbReference type="AlphaFoldDB" id="W6MPL0"/>
<organism evidence="3 4">
    <name type="scientific">Kuraishia capsulata CBS 1993</name>
    <dbReference type="NCBI Taxonomy" id="1382522"/>
    <lineage>
        <taxon>Eukaryota</taxon>
        <taxon>Fungi</taxon>
        <taxon>Dikarya</taxon>
        <taxon>Ascomycota</taxon>
        <taxon>Saccharomycotina</taxon>
        <taxon>Pichiomycetes</taxon>
        <taxon>Pichiales</taxon>
        <taxon>Pichiaceae</taxon>
        <taxon>Kuraishia</taxon>
    </lineage>
</organism>
<dbReference type="HOGENOM" id="CLU_037787_1_0_1"/>
<dbReference type="InterPro" id="IPR005079">
    <property type="entry name" value="Peptidase_C45_hydrolase"/>
</dbReference>
<dbReference type="Proteomes" id="UP000019384">
    <property type="component" value="Unassembled WGS sequence"/>
</dbReference>
<dbReference type="PANTHER" id="PTHR34180">
    <property type="entry name" value="PEPTIDASE C45"/>
    <property type="match status" value="1"/>
</dbReference>
<dbReference type="Pfam" id="PF03417">
    <property type="entry name" value="AAT"/>
    <property type="match status" value="1"/>
</dbReference>
<proteinExistence type="predicted"/>
<dbReference type="GeneID" id="34521651"/>
<evidence type="ECO:0000313" key="3">
    <source>
        <dbReference type="EMBL" id="CDK28273.1"/>
    </source>
</evidence>
<dbReference type="InterPro" id="IPR047794">
    <property type="entry name" value="C45_proenzyme-like"/>
</dbReference>
<dbReference type="NCBIfam" id="NF040521">
    <property type="entry name" value="C45_proenzyme"/>
    <property type="match status" value="1"/>
</dbReference>
<accession>W6MPL0</accession>
<feature type="domain" description="Peptidase C45 hydrolase" evidence="2">
    <location>
        <begin position="124"/>
        <end position="325"/>
    </location>
</feature>
<evidence type="ECO:0000259" key="2">
    <source>
        <dbReference type="Pfam" id="PF03417"/>
    </source>
</evidence>
<dbReference type="OrthoDB" id="189997at2759"/>
<dbReference type="Gene3D" id="1.10.10.2120">
    <property type="match status" value="1"/>
</dbReference>
<evidence type="ECO:0000313" key="4">
    <source>
        <dbReference type="Proteomes" id="UP000019384"/>
    </source>
</evidence>
<dbReference type="PANTHER" id="PTHR34180:SF1">
    <property type="entry name" value="BETA-ALANYL-DOPAMINE_CARCININE HYDROLASE"/>
    <property type="match status" value="1"/>
</dbReference>
<keyword evidence="4" id="KW-1185">Reference proteome</keyword>
<reference evidence="3" key="2">
    <citation type="submission" date="2014-02" db="EMBL/GenBank/DDBJ databases">
        <title>Complete DNA sequence of /Kuraishia capsulata/ illustrates novel genomic features among budding yeasts (/Saccharomycotina/).</title>
        <authorList>
            <person name="Morales L."/>
            <person name="Noel B."/>
            <person name="Porcel B."/>
            <person name="Marcet-Houben M."/>
            <person name="Hullo M-F."/>
            <person name="Sacerdot C."/>
            <person name="Tekaia F."/>
            <person name="Leh-Louis V."/>
            <person name="Despons L."/>
            <person name="Khanna V."/>
            <person name="Aury J-M."/>
            <person name="Barbe V."/>
            <person name="Couloux A."/>
            <person name="Labadie K."/>
            <person name="Pelletier E."/>
            <person name="Souciet J-L."/>
            <person name="Boekhout T."/>
            <person name="Gabaldon T."/>
            <person name="Wincker P."/>
            <person name="Dujon B."/>
        </authorList>
    </citation>
    <scope>NUCLEOTIDE SEQUENCE</scope>
    <source>
        <strain evidence="3">CBS 1993</strain>
    </source>
</reference>
<reference evidence="3" key="1">
    <citation type="submission" date="2013-12" db="EMBL/GenBank/DDBJ databases">
        <authorList>
            <person name="Genoscope - CEA"/>
        </authorList>
    </citation>
    <scope>NUCLEOTIDE SEQUENCE</scope>
    <source>
        <strain evidence="3">CBS 1993</strain>
    </source>
</reference>
<protein>
    <recommendedName>
        <fullName evidence="2">Peptidase C45 hydrolase domain-containing protein</fullName>
    </recommendedName>
</protein>
<evidence type="ECO:0000256" key="1">
    <source>
        <dbReference type="SAM" id="MobiDB-lite"/>
    </source>
</evidence>
<dbReference type="Gene3D" id="3.60.60.10">
    <property type="entry name" value="Penicillin V Acylase, Chain A"/>
    <property type="match status" value="1"/>
</dbReference>
<name>W6MPL0_9ASCO</name>
<feature type="region of interest" description="Disordered" evidence="1">
    <location>
        <begin position="308"/>
        <end position="327"/>
    </location>
</feature>
<dbReference type="RefSeq" id="XP_022460263.1">
    <property type="nucleotide sequence ID" value="XM_022600970.1"/>
</dbReference>
<gene>
    <name evidence="3" type="ORF">KUCA_T00004255001</name>
</gene>
<dbReference type="STRING" id="1382522.W6MPL0"/>
<dbReference type="InterPro" id="IPR047801">
    <property type="entry name" value="Peptidase_C45"/>
</dbReference>
<sequence>MVVIINCKGTPYEMGYAHGSTAKKQIKKVIELYSSWNLEWSGRNWAELKEDAKLIQATLKEKASFLLEEIEGIAAGAGVDVLDIVVMNSRYEIGLSGAAATKRAEEVQALSVDGCTTFSERFEGKQWIGQNWDWQNEIQENLVYLNLENADPTIPRIKVVAEAGLLGQTGFNDRGVAQMVNALYASDLDTSKIPVTLIRRIILMQNSKEEALAKMNELGCAAVVHLMVADKTGVVSVETSPYGLSLLKDDEQRLAHSNHCIKPFEGCHVNNLLKDSYPRLDKMREMLQEGKAEPPSYEKYLRMCSDESNPPNSINRANDPSKTGTSAHSKTCYTIILNASDGYGRISFGRPTEQEEVLEISFTGPEKGVVYAN</sequence>
<dbReference type="EMBL" id="HG793129">
    <property type="protein sequence ID" value="CDK28273.1"/>
    <property type="molecule type" value="Genomic_DNA"/>
</dbReference>